<evidence type="ECO:0000313" key="2">
    <source>
        <dbReference type="EMBL" id="MUM65704.1"/>
    </source>
</evidence>
<comment type="caution">
    <text evidence="2">The sequence shown here is derived from an EMBL/GenBank/DDBJ whole genome shotgun (WGS) entry which is preliminary data.</text>
</comment>
<dbReference type="CDD" id="cd18689">
    <property type="entry name" value="PIN_VapC-like"/>
    <property type="match status" value="1"/>
</dbReference>
<dbReference type="OrthoDB" id="43013at2157"/>
<keyword evidence="3" id="KW-1185">Reference proteome</keyword>
<accession>A0A6A9QHJ7</accession>
<evidence type="ECO:0000259" key="1">
    <source>
        <dbReference type="Pfam" id="PF01850"/>
    </source>
</evidence>
<protein>
    <submittedName>
        <fullName evidence="2">PIN domain-containing protein</fullName>
    </submittedName>
</protein>
<proteinExistence type="predicted"/>
<dbReference type="EMBL" id="WFIY01000004">
    <property type="protein sequence ID" value="MUM65704.1"/>
    <property type="molecule type" value="Genomic_DNA"/>
</dbReference>
<gene>
    <name evidence="2" type="ORF">D1867_10720</name>
</gene>
<dbReference type="Gene3D" id="3.40.50.1010">
    <property type="entry name" value="5'-nuclease"/>
    <property type="match status" value="1"/>
</dbReference>
<dbReference type="SUPFAM" id="SSF88723">
    <property type="entry name" value="PIN domain-like"/>
    <property type="match status" value="1"/>
</dbReference>
<dbReference type="AlphaFoldDB" id="A0A6A9QHJ7"/>
<reference evidence="2 3" key="1">
    <citation type="submission" date="2019-10" db="EMBL/GenBank/DDBJ databases">
        <title>Genome Sequences from Six Type Strain Members of the Archaeal Family Sulfolobaceae: Acidianus ambivalens, Acidianus infernus, Metallosphaera prunae, Stygiolobus azoricus, Sulfolobus metallicus, and Sulfurisphaera ohwakuensis.</title>
        <authorList>
            <person name="Counts J.A."/>
            <person name="Kelly R.M."/>
        </authorList>
    </citation>
    <scope>NUCLEOTIDE SEQUENCE [LARGE SCALE GENOMIC DNA]</scope>
    <source>
        <strain evidence="2 3">DSM 3191</strain>
    </source>
</reference>
<dbReference type="RefSeq" id="WP_155864125.1">
    <property type="nucleotide sequence ID" value="NZ_WFIY01000004.1"/>
</dbReference>
<name>A0A6A9QHJ7_ACIIN</name>
<dbReference type="Proteomes" id="UP000440125">
    <property type="component" value="Unassembled WGS sequence"/>
</dbReference>
<evidence type="ECO:0000313" key="3">
    <source>
        <dbReference type="Proteomes" id="UP000440125"/>
    </source>
</evidence>
<dbReference type="InterPro" id="IPR029060">
    <property type="entry name" value="PIN-like_dom_sf"/>
</dbReference>
<dbReference type="Pfam" id="PF01850">
    <property type="entry name" value="PIN"/>
    <property type="match status" value="1"/>
</dbReference>
<feature type="domain" description="PIN" evidence="1">
    <location>
        <begin position="8"/>
        <end position="117"/>
    </location>
</feature>
<sequence>MSTRKRSMVFDSGILIDILSGSDEGKKLEKYIEDNLEEVVINELNVEEIKYVICRKNGEKKAEEVENMLKTSGYFTIFPFSRIKGEVYKIKCKYPISLADASSIATGKVLGLPTLFRREKEIEPFKAELNVIFVDEILTSSPP</sequence>
<organism evidence="2 3">
    <name type="scientific">Acidianus infernus</name>
    <dbReference type="NCBI Taxonomy" id="12915"/>
    <lineage>
        <taxon>Archaea</taxon>
        <taxon>Thermoproteota</taxon>
        <taxon>Thermoprotei</taxon>
        <taxon>Sulfolobales</taxon>
        <taxon>Sulfolobaceae</taxon>
        <taxon>Acidianus</taxon>
    </lineage>
</organism>
<dbReference type="InterPro" id="IPR002716">
    <property type="entry name" value="PIN_dom"/>
</dbReference>